<dbReference type="RefSeq" id="WP_005490434.1">
    <property type="nucleotide sequence ID" value="NZ_CAUI01000023.1"/>
</dbReference>
<keyword evidence="1" id="KW-0285">Flavoprotein</keyword>
<dbReference type="AlphaFoldDB" id="M5EHV1"/>
<dbReference type="STRING" id="1293054.HSACCH_02590"/>
<gene>
    <name evidence="4" type="ORF">HSACCH_02590</name>
</gene>
<evidence type="ECO:0000313" key="5">
    <source>
        <dbReference type="Proteomes" id="UP000012063"/>
    </source>
</evidence>
<reference evidence="5" key="1">
    <citation type="journal article" date="2013" name="Genome Announc.">
        <title>Genome Sequence of Halanaerobium saccharolyticum subsp. saccharolyticum Strain DSM 6643T, a Halophilic Hydrogen-Producing Bacterium.</title>
        <authorList>
            <person name="Kivisto A."/>
            <person name="Larjo A."/>
            <person name="Ciranna A."/>
            <person name="Santala V."/>
            <person name="Roos C."/>
            <person name="Karp M."/>
        </authorList>
    </citation>
    <scope>NUCLEOTIDE SEQUENCE [LARGE SCALE GENOMIC DNA]</scope>
    <source>
        <strain evidence="5">DSM 6643</strain>
    </source>
</reference>
<keyword evidence="2" id="KW-0288">FMN</keyword>
<name>M5EHV1_9FIRM</name>
<accession>M5EHV1</accession>
<dbReference type="InParanoid" id="M5EHV1"/>
<keyword evidence="5" id="KW-1185">Reference proteome</keyword>
<dbReference type="InterPro" id="IPR051796">
    <property type="entry name" value="ISF_SsuE-like"/>
</dbReference>
<evidence type="ECO:0000256" key="1">
    <source>
        <dbReference type="ARBA" id="ARBA00022630"/>
    </source>
</evidence>
<dbReference type="OrthoDB" id="9805976at2"/>
<evidence type="ECO:0000259" key="3">
    <source>
        <dbReference type="Pfam" id="PF03358"/>
    </source>
</evidence>
<comment type="caution">
    <text evidence="4">The sequence shown here is derived from an EMBL/GenBank/DDBJ whole genome shotgun (WGS) entry which is preliminary data.</text>
</comment>
<dbReference type="eggNOG" id="COG0655">
    <property type="taxonomic scope" value="Bacteria"/>
</dbReference>
<dbReference type="SUPFAM" id="SSF52218">
    <property type="entry name" value="Flavoproteins"/>
    <property type="match status" value="1"/>
</dbReference>
<dbReference type="Gene3D" id="3.40.50.360">
    <property type="match status" value="1"/>
</dbReference>
<evidence type="ECO:0000256" key="2">
    <source>
        <dbReference type="ARBA" id="ARBA00022643"/>
    </source>
</evidence>
<dbReference type="InterPro" id="IPR005025">
    <property type="entry name" value="FMN_Rdtase-like_dom"/>
</dbReference>
<feature type="domain" description="NADPH-dependent FMN reductase-like" evidence="3">
    <location>
        <begin position="1"/>
        <end position="103"/>
    </location>
</feature>
<dbReference type="GO" id="GO:0016491">
    <property type="term" value="F:oxidoreductase activity"/>
    <property type="evidence" value="ECO:0007669"/>
    <property type="project" value="InterPro"/>
</dbReference>
<evidence type="ECO:0000313" key="4">
    <source>
        <dbReference type="EMBL" id="CCU81108.1"/>
    </source>
</evidence>
<organism evidence="4 5">
    <name type="scientific">Halanaerobium saccharolyticum subsp. saccharolyticum DSM 6643</name>
    <dbReference type="NCBI Taxonomy" id="1293054"/>
    <lineage>
        <taxon>Bacteria</taxon>
        <taxon>Bacillati</taxon>
        <taxon>Bacillota</taxon>
        <taxon>Clostridia</taxon>
        <taxon>Halanaerobiales</taxon>
        <taxon>Halanaerobiaceae</taxon>
        <taxon>Halanaerobium</taxon>
    </lineage>
</organism>
<dbReference type="Proteomes" id="UP000012063">
    <property type="component" value="Unassembled WGS sequence"/>
</dbReference>
<sequence>MRALILNGEELDGLSLNQISKIIKEELKNNNTQVEEILLKEKEIADCLGCFKCWVKTPGTCIIDDYGREAAAKVINSDLLIFLSPIIFGSYSFQLKKALDRMIPLISPYFKKVKGEIHHKKRYSKYPSLLVIGIGKEINEEKIKTQSDIFKKLALRNSINFYSPHFKTEVFNLTDDFDGTELKKCVSMISKKVGEQHE</sequence>
<proteinExistence type="predicted"/>
<dbReference type="PANTHER" id="PTHR43278:SF2">
    <property type="entry name" value="IRON-SULFUR FLAVOPROTEIN"/>
    <property type="match status" value="1"/>
</dbReference>
<protein>
    <submittedName>
        <fullName evidence="4">NADPH-dependent FMN reductase</fullName>
    </submittedName>
</protein>
<dbReference type="Pfam" id="PF03358">
    <property type="entry name" value="FMN_red"/>
    <property type="match status" value="1"/>
</dbReference>
<dbReference type="InterPro" id="IPR029039">
    <property type="entry name" value="Flavoprotein-like_sf"/>
</dbReference>
<dbReference type="EMBL" id="CAUI01000023">
    <property type="protein sequence ID" value="CCU81108.1"/>
    <property type="molecule type" value="Genomic_DNA"/>
</dbReference>
<dbReference type="PANTHER" id="PTHR43278">
    <property type="entry name" value="NAD(P)H-DEPENDENT FMN-CONTAINING OXIDOREDUCTASE YWQN-RELATED"/>
    <property type="match status" value="1"/>
</dbReference>